<feature type="signal peptide" evidence="1">
    <location>
        <begin position="1"/>
        <end position="22"/>
    </location>
</feature>
<proteinExistence type="predicted"/>
<evidence type="ECO:0000256" key="1">
    <source>
        <dbReference type="SAM" id="SignalP"/>
    </source>
</evidence>
<evidence type="ECO:0000313" key="3">
    <source>
        <dbReference type="EMBL" id="MCB2407810.1"/>
    </source>
</evidence>
<keyword evidence="4" id="KW-1185">Reference proteome</keyword>
<dbReference type="Gene3D" id="2.60.40.4070">
    <property type="match status" value="1"/>
</dbReference>
<dbReference type="EMBL" id="JAJADR010000002">
    <property type="protein sequence ID" value="MCB2407810.1"/>
    <property type="molecule type" value="Genomic_DNA"/>
</dbReference>
<gene>
    <name evidence="3" type="ORF">LGH74_07460</name>
</gene>
<reference evidence="3" key="1">
    <citation type="submission" date="2021-10" db="EMBL/GenBank/DDBJ databases">
        <authorList>
            <person name="Dean J.D."/>
            <person name="Kim M.K."/>
            <person name="Newey C.N."/>
            <person name="Stoker T.S."/>
            <person name="Thompson D.W."/>
            <person name="Grose J.H."/>
        </authorList>
    </citation>
    <scope>NUCLEOTIDE SEQUENCE</scope>
    <source>
        <strain evidence="3">BT178</strain>
    </source>
</reference>
<name>A0ABS8ANP4_9BACT</name>
<comment type="caution">
    <text evidence="3">The sequence shown here is derived from an EMBL/GenBank/DDBJ whole genome shotgun (WGS) entry which is preliminary data.</text>
</comment>
<evidence type="ECO:0000259" key="2">
    <source>
        <dbReference type="Pfam" id="PF18962"/>
    </source>
</evidence>
<organism evidence="3 4">
    <name type="scientific">Hymenobacter lucidus</name>
    <dbReference type="NCBI Taxonomy" id="2880930"/>
    <lineage>
        <taxon>Bacteria</taxon>
        <taxon>Pseudomonadati</taxon>
        <taxon>Bacteroidota</taxon>
        <taxon>Cytophagia</taxon>
        <taxon>Cytophagales</taxon>
        <taxon>Hymenobacteraceae</taxon>
        <taxon>Hymenobacter</taxon>
    </lineage>
</organism>
<accession>A0ABS8ANP4</accession>
<dbReference type="RefSeq" id="WP_226174062.1">
    <property type="nucleotide sequence ID" value="NZ_JAJADR010000002.1"/>
</dbReference>
<feature type="chain" id="PRO_5047173918" evidence="1">
    <location>
        <begin position="23"/>
        <end position="401"/>
    </location>
</feature>
<dbReference type="Pfam" id="PF18962">
    <property type="entry name" value="Por_Secre_tail"/>
    <property type="match status" value="1"/>
</dbReference>
<dbReference type="InterPro" id="IPR026444">
    <property type="entry name" value="Secre_tail"/>
</dbReference>
<evidence type="ECO:0000313" key="4">
    <source>
        <dbReference type="Proteomes" id="UP001165296"/>
    </source>
</evidence>
<protein>
    <submittedName>
        <fullName evidence="3">T9SS type A sorting domain-containing protein</fullName>
    </submittedName>
</protein>
<dbReference type="NCBIfam" id="TIGR04183">
    <property type="entry name" value="Por_Secre_tail"/>
    <property type="match status" value="1"/>
</dbReference>
<sequence length="401" mass="41123">MKKIFTLATLGLLSATAFEAQAQITVDGVVDAAEIGAANTGRYSLLGRFNTPHIENGGFGNWGLLSMYAANSSSKLYVFVAGTMQNSGNGFQLYMDLPNVSGVPAGTALPTITGTSTTAQTMFEVKGSDPGVAGTKMDQEVDMALALKGDAAAYIPQALVFTSATAGTTTTLAPNIPVTGAATAITAPTGAFTRFANARMAYRNSVSGSLVANFPATNPGAGNPGNTATNPGSAGSYGWEIELDRTALGLPSGASIIRLMSGYVANGGYWSSDVIPEITGNGNTNLENRPDFTTKAGTQSATVNVVVLSSRSAADAAVAMSVFPNPTAGSATVTYQVLSKNQPVTVTLTDLMGRTVRTLQDGIKPAGFHNATVSSQDVSAGTYMVKVQVGDLTSTRKVVLL</sequence>
<feature type="domain" description="Secretion system C-terminal sorting" evidence="2">
    <location>
        <begin position="322"/>
        <end position="399"/>
    </location>
</feature>
<keyword evidence="1" id="KW-0732">Signal</keyword>
<dbReference type="Proteomes" id="UP001165296">
    <property type="component" value="Unassembled WGS sequence"/>
</dbReference>